<dbReference type="Gene3D" id="2.160.20.10">
    <property type="entry name" value="Single-stranded right-handed beta-helix, Pectin lyase-like"/>
    <property type="match status" value="1"/>
</dbReference>
<dbReference type="SMART" id="SM00856">
    <property type="entry name" value="PMEI"/>
    <property type="match status" value="1"/>
</dbReference>
<evidence type="ECO:0000256" key="3">
    <source>
        <dbReference type="ARBA" id="ARBA00006027"/>
    </source>
</evidence>
<keyword evidence="7 9" id="KW-0063">Aspartyl esterase</keyword>
<dbReference type="GO" id="GO:0030599">
    <property type="term" value="F:pectinesterase activity"/>
    <property type="evidence" value="ECO:0007669"/>
    <property type="project" value="UniProtKB-UniRule"/>
</dbReference>
<comment type="subcellular location">
    <subcellularLocation>
        <location evidence="1 9">Secreted</location>
        <location evidence="1 9">Cell wall</location>
    </subcellularLocation>
</comment>
<dbReference type="STRING" id="74649.A0A2P6RL21"/>
<dbReference type="InterPro" id="IPR011050">
    <property type="entry name" value="Pectin_lyase_fold/virulence"/>
</dbReference>
<comment type="caution">
    <text evidence="11">The sequence shown here is derived from an EMBL/GenBank/DDBJ whole genome shotgun (WGS) entry which is preliminary data.</text>
</comment>
<dbReference type="InterPro" id="IPR012334">
    <property type="entry name" value="Pectin_lyas_fold"/>
</dbReference>
<evidence type="ECO:0000256" key="5">
    <source>
        <dbReference type="ARBA" id="ARBA00022512"/>
    </source>
</evidence>
<dbReference type="OMA" id="LYRCAFR"/>
<evidence type="ECO:0000256" key="7">
    <source>
        <dbReference type="ARBA" id="ARBA00023085"/>
    </source>
</evidence>
<evidence type="ECO:0000313" key="12">
    <source>
        <dbReference type="Proteomes" id="UP000238479"/>
    </source>
</evidence>
<organism evidence="11 12">
    <name type="scientific">Rosa chinensis</name>
    <name type="common">China rose</name>
    <dbReference type="NCBI Taxonomy" id="74649"/>
    <lineage>
        <taxon>Eukaryota</taxon>
        <taxon>Viridiplantae</taxon>
        <taxon>Streptophyta</taxon>
        <taxon>Embryophyta</taxon>
        <taxon>Tracheophyta</taxon>
        <taxon>Spermatophyta</taxon>
        <taxon>Magnoliopsida</taxon>
        <taxon>eudicotyledons</taxon>
        <taxon>Gunneridae</taxon>
        <taxon>Pentapetalae</taxon>
        <taxon>rosids</taxon>
        <taxon>fabids</taxon>
        <taxon>Rosales</taxon>
        <taxon>Rosaceae</taxon>
        <taxon>Rosoideae</taxon>
        <taxon>Rosoideae incertae sedis</taxon>
        <taxon>Rosa</taxon>
    </lineage>
</organism>
<keyword evidence="9" id="KW-0732">Signal</keyword>
<evidence type="ECO:0000256" key="1">
    <source>
        <dbReference type="ARBA" id="ARBA00004191"/>
    </source>
</evidence>
<keyword evidence="9" id="KW-0964">Secreted</keyword>
<feature type="signal peptide" evidence="9">
    <location>
        <begin position="1"/>
        <end position="25"/>
    </location>
</feature>
<comment type="pathway">
    <text evidence="2 9">Glycan metabolism; pectin degradation; 2-dehydro-3-deoxy-D-gluconate from pectin: step 1/5.</text>
</comment>
<dbReference type="PROSITE" id="PS00800">
    <property type="entry name" value="PECTINESTERASE_1"/>
    <property type="match status" value="1"/>
</dbReference>
<accession>A0A2P6RL21</accession>
<dbReference type="OrthoDB" id="2019149at2759"/>
<feature type="active site" evidence="8">
    <location>
        <position position="345"/>
    </location>
</feature>
<dbReference type="PROSITE" id="PS00503">
    <property type="entry name" value="PECTINESTERASE_2"/>
    <property type="match status" value="1"/>
</dbReference>
<dbReference type="CDD" id="cd15799">
    <property type="entry name" value="PMEI-like_4"/>
    <property type="match status" value="1"/>
</dbReference>
<dbReference type="FunFam" id="2.160.20.10:FF:000001">
    <property type="entry name" value="Pectinesterase"/>
    <property type="match status" value="1"/>
</dbReference>
<keyword evidence="12" id="KW-1185">Reference proteome</keyword>
<dbReference type="PANTHER" id="PTHR31707">
    <property type="entry name" value="PECTINESTERASE"/>
    <property type="match status" value="1"/>
</dbReference>
<comment type="catalytic activity">
    <reaction evidence="9">
        <text>[(1-&gt;4)-alpha-D-galacturonosyl methyl ester](n) + n H2O = [(1-&gt;4)-alpha-D-galacturonosyl](n) + n methanol + n H(+)</text>
        <dbReference type="Rhea" id="RHEA:22380"/>
        <dbReference type="Rhea" id="RHEA-COMP:14570"/>
        <dbReference type="Rhea" id="RHEA-COMP:14573"/>
        <dbReference type="ChEBI" id="CHEBI:15377"/>
        <dbReference type="ChEBI" id="CHEBI:15378"/>
        <dbReference type="ChEBI" id="CHEBI:17790"/>
        <dbReference type="ChEBI" id="CHEBI:140522"/>
        <dbReference type="ChEBI" id="CHEBI:140523"/>
        <dbReference type="EC" id="3.1.1.11"/>
    </reaction>
</comment>
<protein>
    <recommendedName>
        <fullName evidence="9">Pectinesterase</fullName>
        <ecNumber evidence="9">3.1.1.11</ecNumber>
    </recommendedName>
</protein>
<evidence type="ECO:0000256" key="2">
    <source>
        <dbReference type="ARBA" id="ARBA00005184"/>
    </source>
</evidence>
<evidence type="ECO:0000313" key="11">
    <source>
        <dbReference type="EMBL" id="PRQ47138.1"/>
    </source>
</evidence>
<evidence type="ECO:0000256" key="9">
    <source>
        <dbReference type="RuleBase" id="RU000589"/>
    </source>
</evidence>
<dbReference type="Gramene" id="PRQ47138">
    <property type="protein sequence ID" value="PRQ47138"/>
    <property type="gene ID" value="RchiOBHm_Chr2g0096461"/>
</dbReference>
<keyword evidence="6 9" id="KW-0378">Hydrolase</keyword>
<dbReference type="Proteomes" id="UP000238479">
    <property type="component" value="Chromosome 2"/>
</dbReference>
<dbReference type="InterPro" id="IPR035513">
    <property type="entry name" value="Invertase/methylesterase_inhib"/>
</dbReference>
<feature type="domain" description="Pectinesterase inhibitor" evidence="10">
    <location>
        <begin position="27"/>
        <end position="162"/>
    </location>
</feature>
<dbReference type="InterPro" id="IPR018040">
    <property type="entry name" value="Pectinesterase_Tyr_AS"/>
</dbReference>
<feature type="chain" id="PRO_5015022859" description="Pectinesterase" evidence="9">
    <location>
        <begin position="26"/>
        <end position="511"/>
    </location>
</feature>
<dbReference type="Pfam" id="PF01095">
    <property type="entry name" value="Pectinesterase"/>
    <property type="match status" value="1"/>
</dbReference>
<keyword evidence="5 9" id="KW-0134">Cell wall</keyword>
<evidence type="ECO:0000256" key="6">
    <source>
        <dbReference type="ARBA" id="ARBA00022801"/>
    </source>
</evidence>
<dbReference type="AlphaFoldDB" id="A0A2P6RL21"/>
<dbReference type="Pfam" id="PF04043">
    <property type="entry name" value="PMEI"/>
    <property type="match status" value="1"/>
</dbReference>
<dbReference type="SUPFAM" id="SSF51126">
    <property type="entry name" value="Pectin lyase-like"/>
    <property type="match status" value="1"/>
</dbReference>
<dbReference type="GO" id="GO:0004857">
    <property type="term" value="F:enzyme inhibitor activity"/>
    <property type="evidence" value="ECO:0007669"/>
    <property type="project" value="InterPro"/>
</dbReference>
<gene>
    <name evidence="11" type="ORF">RchiOBHm_Chr2g0096461</name>
</gene>
<dbReference type="EC" id="3.1.1.11" evidence="9"/>
<proteinExistence type="inferred from homology"/>
<dbReference type="EMBL" id="PDCK01000040">
    <property type="protein sequence ID" value="PRQ47138.1"/>
    <property type="molecule type" value="Genomic_DNA"/>
</dbReference>
<reference evidence="11 12" key="1">
    <citation type="journal article" date="2018" name="Nat. Genet.">
        <title>The Rosa genome provides new insights in the design of modern roses.</title>
        <authorList>
            <person name="Bendahmane M."/>
        </authorList>
    </citation>
    <scope>NUCLEOTIDE SEQUENCE [LARGE SCALE GENOMIC DNA]</scope>
    <source>
        <strain evidence="12">cv. Old Blush</strain>
    </source>
</reference>
<name>A0A2P6RL21_ROSCH</name>
<dbReference type="UniPathway" id="UPA00545">
    <property type="reaction ID" value="UER00823"/>
</dbReference>
<dbReference type="SUPFAM" id="SSF101148">
    <property type="entry name" value="Plant invertase/pectin methylesterase inhibitor"/>
    <property type="match status" value="1"/>
</dbReference>
<comment type="similarity">
    <text evidence="4">In the C-terminal section; belongs to the pectinesterase family.</text>
</comment>
<evidence type="ECO:0000256" key="4">
    <source>
        <dbReference type="ARBA" id="ARBA00007786"/>
    </source>
</evidence>
<dbReference type="GO" id="GO:0042545">
    <property type="term" value="P:cell wall modification"/>
    <property type="evidence" value="ECO:0007669"/>
    <property type="project" value="UniProtKB-UniRule"/>
</dbReference>
<comment type="function">
    <text evidence="9">Acts in the modification of cell walls via demethylesterification of cell wall pectin.</text>
</comment>
<evidence type="ECO:0000256" key="8">
    <source>
        <dbReference type="PROSITE-ProRule" id="PRU10040"/>
    </source>
</evidence>
<dbReference type="InterPro" id="IPR000070">
    <property type="entry name" value="Pectinesterase_cat"/>
</dbReference>
<dbReference type="InterPro" id="IPR006501">
    <property type="entry name" value="Pectinesterase_inhib_dom"/>
</dbReference>
<dbReference type="InterPro" id="IPR033131">
    <property type="entry name" value="Pectinesterase_Asp_AS"/>
</dbReference>
<sequence>MASDPLWMGKFLLVLVLLSFPFIHCENITNTIQSECLKVSNSEFAGSIVNTIDVMQQVVSILSSIAKGFGDFRLSNAIDDCLDLMDSSADELSWTLSATQNQNSKHNSTGNLSSDLRTWLSATLFNQDTCSDGFDGTNGIVKDLVSGSLNQITSLVLELLGQVHPVSDQHESNGQTPAWFRSEDRKLLQANGMPVDVVVAQDGTGNFTNITSAILSVPDYSLKRYVIYVKRGVYKEYVEIKKKKWNIMMIGDGMDATVISGNHNYVDGWTTFRSATFAVSGRGFIARDITFENTAGPEKHMAVALRSDSDLSVFYRCEFRGYQDTLYTHSMRQFYRDCKISGTVDFIFGDGTVVFQNCQILARQALPNQKNSITAHGRKYIDEPTGYSIQFCNISAHPDLLATPVNSSTPTYLGRPWKQFSRTIIMQSFMSNIIKPEGWLEWNGSMFLDSLFYGEYMNYGPGAGLGSRVTWPGYQKFNESGQAKNYTVSEFIEGNLWLPSTGVKYTAGFGV</sequence>
<comment type="similarity">
    <text evidence="3">In the N-terminal section; belongs to the PMEI family.</text>
</comment>
<keyword evidence="9" id="KW-0961">Cell wall biogenesis/degradation</keyword>
<evidence type="ECO:0000259" key="10">
    <source>
        <dbReference type="SMART" id="SM00856"/>
    </source>
</evidence>
<dbReference type="Gene3D" id="1.20.140.40">
    <property type="entry name" value="Invertase/pectin methylesterase inhibitor family protein"/>
    <property type="match status" value="1"/>
</dbReference>
<dbReference type="GO" id="GO:0045490">
    <property type="term" value="P:pectin catabolic process"/>
    <property type="evidence" value="ECO:0007669"/>
    <property type="project" value="UniProtKB-UniRule"/>
</dbReference>